<dbReference type="InterPro" id="IPR018378">
    <property type="entry name" value="C-type_lectin_CS"/>
</dbReference>
<dbReference type="SUPFAM" id="SSF56436">
    <property type="entry name" value="C-type lectin-like"/>
    <property type="match status" value="1"/>
</dbReference>
<dbReference type="InterPro" id="IPR001304">
    <property type="entry name" value="C-type_lectin-like"/>
</dbReference>
<dbReference type="Proteomes" id="UP000507470">
    <property type="component" value="Unassembled WGS sequence"/>
</dbReference>
<dbReference type="PROSITE" id="PS00615">
    <property type="entry name" value="C_TYPE_LECTIN_1"/>
    <property type="match status" value="1"/>
</dbReference>
<dbReference type="InterPro" id="IPR016186">
    <property type="entry name" value="C-type_lectin-like/link_sf"/>
</dbReference>
<evidence type="ECO:0000313" key="4">
    <source>
        <dbReference type="Proteomes" id="UP000507470"/>
    </source>
</evidence>
<evidence type="ECO:0000259" key="2">
    <source>
        <dbReference type="PROSITE" id="PS50041"/>
    </source>
</evidence>
<dbReference type="PROSITE" id="PS50041">
    <property type="entry name" value="C_TYPE_LECTIN_2"/>
    <property type="match status" value="1"/>
</dbReference>
<dbReference type="OrthoDB" id="6142940at2759"/>
<dbReference type="AlphaFoldDB" id="A0A6J8E4X3"/>
<name>A0A6J8E4X3_MYTCO</name>
<feature type="domain" description="C-type lectin" evidence="2">
    <location>
        <begin position="55"/>
        <end position="121"/>
    </location>
</feature>
<organism evidence="3 4">
    <name type="scientific">Mytilus coruscus</name>
    <name type="common">Sea mussel</name>
    <dbReference type="NCBI Taxonomy" id="42192"/>
    <lineage>
        <taxon>Eukaryota</taxon>
        <taxon>Metazoa</taxon>
        <taxon>Spiralia</taxon>
        <taxon>Lophotrochozoa</taxon>
        <taxon>Mollusca</taxon>
        <taxon>Bivalvia</taxon>
        <taxon>Autobranchia</taxon>
        <taxon>Pteriomorphia</taxon>
        <taxon>Mytilida</taxon>
        <taxon>Mytiloidea</taxon>
        <taxon>Mytilidae</taxon>
        <taxon>Mytilinae</taxon>
        <taxon>Mytilus</taxon>
    </lineage>
</organism>
<accession>A0A6J8E4X3</accession>
<evidence type="ECO:0000313" key="3">
    <source>
        <dbReference type="EMBL" id="CAC5414612.1"/>
    </source>
</evidence>
<dbReference type="EMBL" id="CACVKT020008351">
    <property type="protein sequence ID" value="CAC5414612.1"/>
    <property type="molecule type" value="Genomic_DNA"/>
</dbReference>
<dbReference type="Gene3D" id="3.10.100.10">
    <property type="entry name" value="Mannose-Binding Protein A, subunit A"/>
    <property type="match status" value="1"/>
</dbReference>
<gene>
    <name evidence="3" type="ORF">MCOR_47379</name>
</gene>
<reference evidence="3 4" key="1">
    <citation type="submission" date="2020-06" db="EMBL/GenBank/DDBJ databases">
        <authorList>
            <person name="Li R."/>
            <person name="Bekaert M."/>
        </authorList>
    </citation>
    <scope>NUCLEOTIDE SEQUENCE [LARGE SCALE GENOMIC DNA]</scope>
    <source>
        <strain evidence="4">wild</strain>
    </source>
</reference>
<proteinExistence type="predicted"/>
<keyword evidence="1" id="KW-1015">Disulfide bond</keyword>
<keyword evidence="4" id="KW-1185">Reference proteome</keyword>
<protein>
    <submittedName>
        <fullName evidence="3">MRC</fullName>
    </submittedName>
</protein>
<dbReference type="Pfam" id="PF00059">
    <property type="entry name" value="Lectin_C"/>
    <property type="match status" value="1"/>
</dbReference>
<dbReference type="CDD" id="cd00037">
    <property type="entry name" value="CLECT"/>
    <property type="match status" value="1"/>
</dbReference>
<evidence type="ECO:0000256" key="1">
    <source>
        <dbReference type="ARBA" id="ARBA00023157"/>
    </source>
</evidence>
<dbReference type="InterPro" id="IPR016187">
    <property type="entry name" value="CTDL_fold"/>
</dbReference>
<sequence>MMCAIRCFSEEKCCVASYFKSLSTCRLDTSENCCVDMEIVDGWETFKTDKYVNGYWLGGYNFDKDGNLEWISNPDQPMTYSDMNPGEPSSPTTERCLVYWRAFGYSWGDAYCSAKLPYVCEFFKTKISMNINLSYGVCLLYFYGVQGRAEKNFVIKVGYKPLP</sequence>